<dbReference type="GO" id="GO:0005739">
    <property type="term" value="C:mitochondrion"/>
    <property type="evidence" value="ECO:0007669"/>
    <property type="project" value="TreeGrafter"/>
</dbReference>
<dbReference type="AlphaFoldDB" id="A0A1J4KHD9"/>
<dbReference type="PANTHER" id="PTHR45674">
    <property type="entry name" value="DNA LIGASE 1/3 FAMILY MEMBER"/>
    <property type="match status" value="1"/>
</dbReference>
<comment type="caution">
    <text evidence="18">The sequence shown here is derived from an EMBL/GenBank/DDBJ whole genome shotgun (WGS) entry which is preliminary data.</text>
</comment>
<comment type="similarity">
    <text evidence="2 15">Belongs to the ATP-dependent DNA ligase family.</text>
</comment>
<dbReference type="SUPFAM" id="SSF50249">
    <property type="entry name" value="Nucleic acid-binding proteins"/>
    <property type="match status" value="1"/>
</dbReference>
<evidence type="ECO:0000256" key="5">
    <source>
        <dbReference type="ARBA" id="ARBA00022705"/>
    </source>
</evidence>
<dbReference type="InterPro" id="IPR036599">
    <property type="entry name" value="DNA_ligase_N_sf"/>
</dbReference>
<evidence type="ECO:0000256" key="16">
    <source>
        <dbReference type="SAM" id="MobiDB-lite"/>
    </source>
</evidence>
<evidence type="ECO:0000256" key="8">
    <source>
        <dbReference type="ARBA" id="ARBA00022840"/>
    </source>
</evidence>
<dbReference type="InterPro" id="IPR012309">
    <property type="entry name" value="DNA_ligase_ATP-dep_C"/>
</dbReference>
<dbReference type="InterPro" id="IPR012340">
    <property type="entry name" value="NA-bd_OB-fold"/>
</dbReference>
<proteinExistence type="inferred from homology"/>
<dbReference type="RefSeq" id="XP_068363496.1">
    <property type="nucleotide sequence ID" value="XM_068501378.1"/>
</dbReference>
<evidence type="ECO:0000259" key="17">
    <source>
        <dbReference type="PROSITE" id="PS50160"/>
    </source>
</evidence>
<dbReference type="InterPro" id="IPR000977">
    <property type="entry name" value="DNA_ligase_ATP-dep"/>
</dbReference>
<dbReference type="CDD" id="cd07900">
    <property type="entry name" value="Adenylation_DNA_ligase_I_Euk"/>
    <property type="match status" value="1"/>
</dbReference>
<dbReference type="PROSITE" id="PS00697">
    <property type="entry name" value="DNA_LIGASE_A1"/>
    <property type="match status" value="1"/>
</dbReference>
<dbReference type="GO" id="GO:0071897">
    <property type="term" value="P:DNA biosynthetic process"/>
    <property type="evidence" value="ECO:0007669"/>
    <property type="project" value="InterPro"/>
</dbReference>
<dbReference type="EMBL" id="MLAK01000614">
    <property type="protein sequence ID" value="OHT10360.1"/>
    <property type="molecule type" value="Genomic_DNA"/>
</dbReference>
<organism evidence="18 19">
    <name type="scientific">Tritrichomonas foetus</name>
    <dbReference type="NCBI Taxonomy" id="1144522"/>
    <lineage>
        <taxon>Eukaryota</taxon>
        <taxon>Metamonada</taxon>
        <taxon>Parabasalia</taxon>
        <taxon>Tritrichomonadida</taxon>
        <taxon>Tritrichomonadidae</taxon>
        <taxon>Tritrichomonas</taxon>
    </lineage>
</organism>
<dbReference type="GO" id="GO:0005524">
    <property type="term" value="F:ATP binding"/>
    <property type="evidence" value="ECO:0007669"/>
    <property type="project" value="UniProtKB-KW"/>
</dbReference>
<evidence type="ECO:0000256" key="14">
    <source>
        <dbReference type="RuleBase" id="RU000617"/>
    </source>
</evidence>
<protein>
    <recommendedName>
        <fullName evidence="14">DNA ligase</fullName>
        <ecNumber evidence="14">6.5.1.1</ecNumber>
    </recommendedName>
</protein>
<feature type="domain" description="ATP-dependent DNA ligase family profile" evidence="17">
    <location>
        <begin position="424"/>
        <end position="565"/>
    </location>
</feature>
<dbReference type="GO" id="GO:0051301">
    <property type="term" value="P:cell division"/>
    <property type="evidence" value="ECO:0007669"/>
    <property type="project" value="UniProtKB-KW"/>
</dbReference>
<keyword evidence="7 14" id="KW-0227">DNA damage</keyword>
<accession>A0A1J4KHD9</accession>
<keyword evidence="12" id="KW-0131">Cell cycle</keyword>
<keyword evidence="6 14" id="KW-0547">Nucleotide-binding</keyword>
<dbReference type="GO" id="GO:0006310">
    <property type="term" value="P:DNA recombination"/>
    <property type="evidence" value="ECO:0007669"/>
    <property type="project" value="UniProtKB-KW"/>
</dbReference>
<dbReference type="PROSITE" id="PS00333">
    <property type="entry name" value="DNA_LIGASE_A2"/>
    <property type="match status" value="1"/>
</dbReference>
<dbReference type="Gene3D" id="1.10.3260.10">
    <property type="entry name" value="DNA ligase, ATP-dependent, N-terminal domain"/>
    <property type="match status" value="1"/>
</dbReference>
<evidence type="ECO:0000256" key="4">
    <source>
        <dbReference type="ARBA" id="ARBA00022618"/>
    </source>
</evidence>
<evidence type="ECO:0000313" key="19">
    <source>
        <dbReference type="Proteomes" id="UP000179807"/>
    </source>
</evidence>
<sequence>MQKSLFDMFGGGKKAETKPKTAAPKTTPKPESNKVKPPAEEILPINTSTKAKSLKIPDEIKNLITWKDGSPVPYSFLVSMSSLLENEPKRNAKIEIATKHFLAVACSTPEDLIPLIFIVTGELRPAHEGVKLDLGENIIKKGIAQATGRTEDDIKREFDIVGDLALLAMKSKKKQNSLDAMMGKKVEPLTIRGVYSKLLDIAKMEGNNVVRHKTGSIAKLLSQTENQEAKFIIRSLETKLTVGCAQSTVLVSLGRCFRWRETYLGLKPEPSEETLTNIGKEFKAIFHRYPLMDKLITKMLEGGFDLVEKQCNLVVGVPVVPMLAKPAKSTNEVKARLGDGKITCEYKYDGERAQIHKCKNGTMQIFSRSAKDSTKQFEDIKPLILSQIEGEEFIIDSEIVAYDIEKGYILPFQTLMHRSRKGSDEPSPIQVCVFAFDILYLNGESLIDKPLKERREILHKIIKPVEHRLQTATYMDTGLDNIKDFFNEAVSHRTEGLMIKGIDSCYEPGRRSPSWAKLKKDYVKGLGTESESSLSDTVDVVVVGATHGKKKRSGHYGCYLVAVWNEEVGKFQTICEVGTGFSDQNFIDFHEMMEDHLVSKPPNEVQYGKNKPDVYIKPFLVWEIAVADITISPTQMACFGDVEDDAGISLRFGRFMRIREDKEPMQCTNTHQILEMYYAQPNIADGKP</sequence>
<dbReference type="SUPFAM" id="SSF117018">
    <property type="entry name" value="ATP-dependent DNA ligase DNA-binding domain"/>
    <property type="match status" value="1"/>
</dbReference>
<comment type="subcellular location">
    <subcellularLocation>
        <location evidence="1">Nucleus</location>
    </subcellularLocation>
</comment>
<evidence type="ECO:0000256" key="7">
    <source>
        <dbReference type="ARBA" id="ARBA00022763"/>
    </source>
</evidence>
<dbReference type="PANTHER" id="PTHR45674:SF4">
    <property type="entry name" value="DNA LIGASE 1"/>
    <property type="match status" value="1"/>
</dbReference>
<evidence type="ECO:0000256" key="2">
    <source>
        <dbReference type="ARBA" id="ARBA00007572"/>
    </source>
</evidence>
<dbReference type="InterPro" id="IPR016059">
    <property type="entry name" value="DNA_ligase_ATP-dep_CS"/>
</dbReference>
<dbReference type="FunFam" id="3.30.470.30:FF:000002">
    <property type="entry name" value="DNA ligase"/>
    <property type="match status" value="1"/>
</dbReference>
<keyword evidence="19" id="KW-1185">Reference proteome</keyword>
<dbReference type="Proteomes" id="UP000179807">
    <property type="component" value="Unassembled WGS sequence"/>
</dbReference>
<dbReference type="NCBIfam" id="TIGR00574">
    <property type="entry name" value="dnl1"/>
    <property type="match status" value="1"/>
</dbReference>
<dbReference type="GeneID" id="94836082"/>
<evidence type="ECO:0000256" key="10">
    <source>
        <dbReference type="ARBA" id="ARBA00023204"/>
    </source>
</evidence>
<dbReference type="EC" id="6.5.1.1" evidence="14"/>
<dbReference type="GO" id="GO:0006281">
    <property type="term" value="P:DNA repair"/>
    <property type="evidence" value="ECO:0007669"/>
    <property type="project" value="UniProtKB-KW"/>
</dbReference>
<dbReference type="GO" id="GO:0003910">
    <property type="term" value="F:DNA ligase (ATP) activity"/>
    <property type="evidence" value="ECO:0007669"/>
    <property type="project" value="UniProtKB-EC"/>
</dbReference>
<dbReference type="SUPFAM" id="SSF56091">
    <property type="entry name" value="DNA ligase/mRNA capping enzyme, catalytic domain"/>
    <property type="match status" value="1"/>
</dbReference>
<keyword evidence="11" id="KW-0539">Nucleus</keyword>
<dbReference type="FunFam" id="2.40.50.140:FF:000062">
    <property type="entry name" value="DNA ligase"/>
    <property type="match status" value="1"/>
</dbReference>
<keyword evidence="9 14" id="KW-0233">DNA recombination</keyword>
<evidence type="ECO:0000256" key="9">
    <source>
        <dbReference type="ARBA" id="ARBA00023172"/>
    </source>
</evidence>
<dbReference type="Pfam" id="PF04675">
    <property type="entry name" value="DNA_ligase_A_N"/>
    <property type="match status" value="1"/>
</dbReference>
<reference evidence="18" key="1">
    <citation type="submission" date="2016-10" db="EMBL/GenBank/DDBJ databases">
        <authorList>
            <person name="Benchimol M."/>
            <person name="Almeida L.G."/>
            <person name="Vasconcelos A.T."/>
            <person name="Perreira-Neves A."/>
            <person name="Rosa I.A."/>
            <person name="Tasca T."/>
            <person name="Bogo M.R."/>
            <person name="de Souza W."/>
        </authorList>
    </citation>
    <scope>NUCLEOTIDE SEQUENCE [LARGE SCALE GENOMIC DNA]</scope>
    <source>
        <strain evidence="18">K</strain>
    </source>
</reference>
<evidence type="ECO:0000256" key="1">
    <source>
        <dbReference type="ARBA" id="ARBA00004123"/>
    </source>
</evidence>
<evidence type="ECO:0000256" key="11">
    <source>
        <dbReference type="ARBA" id="ARBA00023242"/>
    </source>
</evidence>
<keyword evidence="3 14" id="KW-0436">Ligase</keyword>
<evidence type="ECO:0000256" key="15">
    <source>
        <dbReference type="RuleBase" id="RU004196"/>
    </source>
</evidence>
<evidence type="ECO:0000256" key="6">
    <source>
        <dbReference type="ARBA" id="ARBA00022741"/>
    </source>
</evidence>
<dbReference type="Pfam" id="PF04679">
    <property type="entry name" value="DNA_ligase_A_C"/>
    <property type="match status" value="1"/>
</dbReference>
<evidence type="ECO:0000256" key="13">
    <source>
        <dbReference type="ARBA" id="ARBA00034003"/>
    </source>
</evidence>
<keyword evidence="4" id="KW-0132">Cell division</keyword>
<evidence type="ECO:0000256" key="12">
    <source>
        <dbReference type="ARBA" id="ARBA00023306"/>
    </source>
</evidence>
<dbReference type="Gene3D" id="2.40.50.140">
    <property type="entry name" value="Nucleic acid-binding proteins"/>
    <property type="match status" value="1"/>
</dbReference>
<keyword evidence="10 14" id="KW-0234">DNA repair</keyword>
<dbReference type="Gene3D" id="3.30.470.30">
    <property type="entry name" value="DNA ligase/mRNA capping enzyme"/>
    <property type="match status" value="1"/>
</dbReference>
<dbReference type="InterPro" id="IPR012310">
    <property type="entry name" value="DNA_ligase_ATP-dep_cent"/>
</dbReference>
<feature type="region of interest" description="Disordered" evidence="16">
    <location>
        <begin position="1"/>
        <end position="39"/>
    </location>
</feature>
<dbReference type="OrthoDB" id="206088at2759"/>
<evidence type="ECO:0000313" key="18">
    <source>
        <dbReference type="EMBL" id="OHT10360.1"/>
    </source>
</evidence>
<name>A0A1J4KHD9_9EUKA</name>
<dbReference type="GO" id="GO:0003677">
    <property type="term" value="F:DNA binding"/>
    <property type="evidence" value="ECO:0007669"/>
    <property type="project" value="InterPro"/>
</dbReference>
<evidence type="ECO:0000256" key="3">
    <source>
        <dbReference type="ARBA" id="ARBA00022598"/>
    </source>
</evidence>
<dbReference type="InterPro" id="IPR050191">
    <property type="entry name" value="ATP-dep_DNA_ligase"/>
</dbReference>
<dbReference type="InterPro" id="IPR012308">
    <property type="entry name" value="DNA_ligase_ATP-dep_N"/>
</dbReference>
<dbReference type="VEuPathDB" id="TrichDB:TRFO_20406"/>
<dbReference type="Pfam" id="PF01068">
    <property type="entry name" value="DNA_ligase_A_M"/>
    <property type="match status" value="1"/>
</dbReference>
<dbReference type="GO" id="GO:0005634">
    <property type="term" value="C:nucleus"/>
    <property type="evidence" value="ECO:0007669"/>
    <property type="project" value="UniProtKB-SubCell"/>
</dbReference>
<comment type="catalytic activity">
    <reaction evidence="13 14">
        <text>ATP + (deoxyribonucleotide)n-3'-hydroxyl + 5'-phospho-(deoxyribonucleotide)m = (deoxyribonucleotide)n+m + AMP + diphosphate.</text>
        <dbReference type="EC" id="6.5.1.1"/>
    </reaction>
</comment>
<keyword evidence="5" id="KW-0235">DNA replication</keyword>
<keyword evidence="8 14" id="KW-0067">ATP-binding</keyword>
<gene>
    <name evidence="18" type="primary">LIG1</name>
    <name evidence="18" type="ORF">TRFO_20406</name>
</gene>
<dbReference type="CDD" id="cd07969">
    <property type="entry name" value="OBF_DNA_ligase_I"/>
    <property type="match status" value="1"/>
</dbReference>
<dbReference type="PROSITE" id="PS50160">
    <property type="entry name" value="DNA_LIGASE_A3"/>
    <property type="match status" value="1"/>
</dbReference>
<dbReference type="GO" id="GO:0006273">
    <property type="term" value="P:lagging strand elongation"/>
    <property type="evidence" value="ECO:0007669"/>
    <property type="project" value="TreeGrafter"/>
</dbReference>
<feature type="compositionally biased region" description="Low complexity" evidence="16">
    <location>
        <begin position="20"/>
        <end position="30"/>
    </location>
</feature>